<evidence type="ECO:0000313" key="1">
    <source>
        <dbReference type="EMBL" id="KAF7278220.1"/>
    </source>
</evidence>
<evidence type="ECO:0000313" key="2">
    <source>
        <dbReference type="Proteomes" id="UP000625711"/>
    </source>
</evidence>
<reference evidence="1" key="1">
    <citation type="submission" date="2020-08" db="EMBL/GenBank/DDBJ databases">
        <title>Genome sequencing and assembly of the red palm weevil Rhynchophorus ferrugineus.</title>
        <authorList>
            <person name="Dias G.B."/>
            <person name="Bergman C.M."/>
            <person name="Manee M."/>
        </authorList>
    </citation>
    <scope>NUCLEOTIDE SEQUENCE</scope>
    <source>
        <strain evidence="1">AA-2017</strain>
        <tissue evidence="1">Whole larva</tissue>
    </source>
</reference>
<comment type="caution">
    <text evidence="1">The sequence shown here is derived from an EMBL/GenBank/DDBJ whole genome shotgun (WGS) entry which is preliminary data.</text>
</comment>
<gene>
    <name evidence="1" type="ORF">GWI33_008714</name>
</gene>
<accession>A0A834MFS7</accession>
<proteinExistence type="predicted"/>
<organism evidence="1 2">
    <name type="scientific">Rhynchophorus ferrugineus</name>
    <name type="common">Red palm weevil</name>
    <name type="synonym">Curculio ferrugineus</name>
    <dbReference type="NCBI Taxonomy" id="354439"/>
    <lineage>
        <taxon>Eukaryota</taxon>
        <taxon>Metazoa</taxon>
        <taxon>Ecdysozoa</taxon>
        <taxon>Arthropoda</taxon>
        <taxon>Hexapoda</taxon>
        <taxon>Insecta</taxon>
        <taxon>Pterygota</taxon>
        <taxon>Neoptera</taxon>
        <taxon>Endopterygota</taxon>
        <taxon>Coleoptera</taxon>
        <taxon>Polyphaga</taxon>
        <taxon>Cucujiformia</taxon>
        <taxon>Curculionidae</taxon>
        <taxon>Dryophthorinae</taxon>
        <taxon>Rhynchophorus</taxon>
    </lineage>
</organism>
<dbReference type="EMBL" id="JAACXV010000405">
    <property type="protein sequence ID" value="KAF7278220.1"/>
    <property type="molecule type" value="Genomic_DNA"/>
</dbReference>
<name>A0A834MFS7_RHYFE</name>
<protein>
    <submittedName>
        <fullName evidence="1">Uncharacterized protein</fullName>
    </submittedName>
</protein>
<dbReference type="Proteomes" id="UP000625711">
    <property type="component" value="Unassembled WGS sequence"/>
</dbReference>
<keyword evidence="2" id="KW-1185">Reference proteome</keyword>
<dbReference type="AlphaFoldDB" id="A0A834MFS7"/>
<sequence>MEEKNKKTGDKRTGAADADKRKLDEVGTLIFSDSPNASSTIKSILTVDRQRAVWGRRGLVEIKPASRERKRRFLHMQMGDDFVLGHVYVGIAGRLNSIHFVVAGTGELKWGL</sequence>